<dbReference type="Proteomes" id="UP001372338">
    <property type="component" value="Unassembled WGS sequence"/>
</dbReference>
<comment type="caution">
    <text evidence="3">The sequence shown here is derived from an EMBL/GenBank/DDBJ whole genome shotgun (WGS) entry which is preliminary data.</text>
</comment>
<protein>
    <submittedName>
        <fullName evidence="3">Uncharacterized protein</fullName>
    </submittedName>
</protein>
<evidence type="ECO:0000256" key="1">
    <source>
        <dbReference type="SAM" id="MobiDB-lite"/>
    </source>
</evidence>
<keyword evidence="2" id="KW-0812">Transmembrane</keyword>
<evidence type="ECO:0000313" key="4">
    <source>
        <dbReference type="Proteomes" id="UP001372338"/>
    </source>
</evidence>
<reference evidence="3 4" key="1">
    <citation type="submission" date="2024-01" db="EMBL/GenBank/DDBJ databases">
        <title>The genomes of 5 underutilized Papilionoideae crops provide insights into root nodulation and disease resistanc.</title>
        <authorList>
            <person name="Yuan L."/>
        </authorList>
    </citation>
    <scope>NUCLEOTIDE SEQUENCE [LARGE SCALE GENOMIC DNA]</scope>
    <source>
        <strain evidence="3">ZHUSHIDOU_FW_LH</strain>
        <tissue evidence="3">Leaf</tissue>
    </source>
</reference>
<sequence>MELERDRKVELIDLAVQKLIQDNRRNNNMSEEEEEGIFDFLKTDKKEEEDDEAEYQRALSQLLSASQQLEIVKGDEVLKQSKASTPSVLPAPAVQKIESDEKVDAAGEVDSKCNGSETTDEIVKELKKVKRQNFVTHCLLSVMIVVTVAWQLSEVSLIMKVKDGINHPFRSFGSMLKGMVKVPNMNGEEGDNKEQQSESPTLPNMNGEEGD</sequence>
<dbReference type="PANTHER" id="PTHR35280">
    <property type="entry name" value="F17L21.9"/>
    <property type="match status" value="1"/>
</dbReference>
<keyword evidence="2" id="KW-1133">Transmembrane helix</keyword>
<feature type="transmembrane region" description="Helical" evidence="2">
    <location>
        <begin position="134"/>
        <end position="152"/>
    </location>
</feature>
<organism evidence="3 4">
    <name type="scientific">Crotalaria pallida</name>
    <name type="common">Smooth rattlebox</name>
    <name type="synonym">Crotalaria striata</name>
    <dbReference type="NCBI Taxonomy" id="3830"/>
    <lineage>
        <taxon>Eukaryota</taxon>
        <taxon>Viridiplantae</taxon>
        <taxon>Streptophyta</taxon>
        <taxon>Embryophyta</taxon>
        <taxon>Tracheophyta</taxon>
        <taxon>Spermatophyta</taxon>
        <taxon>Magnoliopsida</taxon>
        <taxon>eudicotyledons</taxon>
        <taxon>Gunneridae</taxon>
        <taxon>Pentapetalae</taxon>
        <taxon>rosids</taxon>
        <taxon>fabids</taxon>
        <taxon>Fabales</taxon>
        <taxon>Fabaceae</taxon>
        <taxon>Papilionoideae</taxon>
        <taxon>50 kb inversion clade</taxon>
        <taxon>genistoids sensu lato</taxon>
        <taxon>core genistoids</taxon>
        <taxon>Crotalarieae</taxon>
        <taxon>Crotalaria</taxon>
    </lineage>
</organism>
<dbReference type="PANTHER" id="PTHR35280:SF1">
    <property type="entry name" value="F17L21.9"/>
    <property type="match status" value="1"/>
</dbReference>
<gene>
    <name evidence="3" type="ORF">RIF29_08403</name>
</gene>
<keyword evidence="2" id="KW-0472">Membrane</keyword>
<feature type="region of interest" description="Disordered" evidence="1">
    <location>
        <begin position="183"/>
        <end position="211"/>
    </location>
</feature>
<dbReference type="EMBL" id="JAYWIO010000002">
    <property type="protein sequence ID" value="KAK7280864.1"/>
    <property type="molecule type" value="Genomic_DNA"/>
</dbReference>
<proteinExistence type="predicted"/>
<accession>A0AAN9FTD5</accession>
<keyword evidence="4" id="KW-1185">Reference proteome</keyword>
<name>A0AAN9FTD5_CROPI</name>
<dbReference type="AlphaFoldDB" id="A0AAN9FTD5"/>
<evidence type="ECO:0000256" key="2">
    <source>
        <dbReference type="SAM" id="Phobius"/>
    </source>
</evidence>
<evidence type="ECO:0000313" key="3">
    <source>
        <dbReference type="EMBL" id="KAK7280864.1"/>
    </source>
</evidence>